<dbReference type="InterPro" id="IPR005175">
    <property type="entry name" value="PPC_dom"/>
</dbReference>
<feature type="region of interest" description="Disordered" evidence="2">
    <location>
        <begin position="180"/>
        <end position="274"/>
    </location>
</feature>
<gene>
    <name evidence="4" type="ORF">OPV22_027959</name>
</gene>
<dbReference type="PROSITE" id="PS51742">
    <property type="entry name" value="PPC"/>
    <property type="match status" value="1"/>
</dbReference>
<comment type="domain">
    <text evidence="1">The PPC domain mediates interactions between AHL proteins.</text>
</comment>
<keyword evidence="1" id="KW-0238">DNA-binding</keyword>
<comment type="function">
    <text evidence="1">Transcription factor that specifically binds AT-rich DNA sequences related to the nuclear matrix attachment regions (MARs).</text>
</comment>
<dbReference type="GO" id="GO:0005634">
    <property type="term" value="C:nucleus"/>
    <property type="evidence" value="ECO:0007669"/>
    <property type="project" value="UniProtKB-SubCell"/>
</dbReference>
<evidence type="ECO:0000313" key="5">
    <source>
        <dbReference type="Proteomes" id="UP001222027"/>
    </source>
</evidence>
<keyword evidence="1" id="KW-0804">Transcription</keyword>
<feature type="domain" description="PPC" evidence="3">
    <location>
        <begin position="275"/>
        <end position="415"/>
    </location>
</feature>
<keyword evidence="1" id="KW-0539">Nucleus</keyword>
<dbReference type="CDD" id="cd11378">
    <property type="entry name" value="DUF296"/>
    <property type="match status" value="1"/>
</dbReference>
<sequence>MRSGSFREGNTWRAVDPVSEQNAGRCTDGAEDQGRPITAVSCACGERHALRDRSNSWLGVGGVGQYSQVNQLTSSAVVLSLSSQVKYDTSFERKHHRRCATHILEPLSRCLIFVGRHSVDLIPGFWKMEARELPRVSSLQPPTVVMGPGSYGAGGSTIDPVVAPNSAGMMQGMRLSFTPMASSAPKPVDTAGSSYHGDDVSEMRETSVFNMGELTKKKRGRPRKYGPDGSMSLALTPPSSALGFSSNPMSDPAAKRRGRPPGSGKKQQLDALGAPGIGFTPHIITVKVGEDIASKIMAFSQQGSRTVCVLSANGAISDVTLRQPAISGGTVTYEGRFDIISLSGSFLLTEEGSTRSRSGGLSVALAGSDGRILGGGVAGMLVAATPVQVVVASFITEKKKPKPEPLRWEPSSAPPQMASFGATLTVSPPSEGTSSESSDDHGSPTNQNGGTYDNSTQNVQSAYPSFISWSHSVNQNRHDSDMKVVPL</sequence>
<dbReference type="Gene3D" id="3.30.1330.80">
    <property type="entry name" value="Hypothetical protein, similar to alpha- acetolactate decarboxylase, domain 2"/>
    <property type="match status" value="1"/>
</dbReference>
<evidence type="ECO:0000259" key="3">
    <source>
        <dbReference type="PROSITE" id="PS51742"/>
    </source>
</evidence>
<comment type="caution">
    <text evidence="4">The sequence shown here is derived from an EMBL/GenBank/DDBJ whole genome shotgun (WGS) entry which is preliminary data.</text>
</comment>
<proteinExistence type="predicted"/>
<evidence type="ECO:0000256" key="1">
    <source>
        <dbReference type="RuleBase" id="RU367031"/>
    </source>
</evidence>
<keyword evidence="5" id="KW-1185">Reference proteome</keyword>
<dbReference type="PANTHER" id="PTHR31500:SF51">
    <property type="entry name" value="AT-HOOK MOTIF NUCLEAR-LOCALIZED PROTEIN 8"/>
    <property type="match status" value="1"/>
</dbReference>
<evidence type="ECO:0000256" key="2">
    <source>
        <dbReference type="SAM" id="MobiDB-lite"/>
    </source>
</evidence>
<dbReference type="Proteomes" id="UP001222027">
    <property type="component" value="Unassembled WGS sequence"/>
</dbReference>
<accession>A0AAV8P3I9</accession>
<feature type="compositionally biased region" description="Polar residues" evidence="2">
    <location>
        <begin position="446"/>
        <end position="458"/>
    </location>
</feature>
<feature type="compositionally biased region" description="Low complexity" evidence="2">
    <location>
        <begin position="427"/>
        <end position="436"/>
    </location>
</feature>
<dbReference type="SUPFAM" id="SSF117856">
    <property type="entry name" value="AF0104/ALDC/Ptd012-like"/>
    <property type="match status" value="1"/>
</dbReference>
<dbReference type="AlphaFoldDB" id="A0AAV8P3I9"/>
<reference evidence="4 5" key="1">
    <citation type="submission" date="2022-12" db="EMBL/GenBank/DDBJ databases">
        <title>Chromosome-scale assembly of the Ensete ventricosum genome.</title>
        <authorList>
            <person name="Dussert Y."/>
            <person name="Stocks J."/>
            <person name="Wendawek A."/>
            <person name="Woldeyes F."/>
            <person name="Nichols R.A."/>
            <person name="Borrell J.S."/>
        </authorList>
    </citation>
    <scope>NUCLEOTIDE SEQUENCE [LARGE SCALE GENOMIC DNA]</scope>
    <source>
        <strain evidence="5">cv. Maze</strain>
        <tissue evidence="4">Seeds</tissue>
    </source>
</reference>
<feature type="region of interest" description="Disordered" evidence="2">
    <location>
        <begin position="400"/>
        <end position="458"/>
    </location>
</feature>
<comment type="subcellular location">
    <subcellularLocation>
        <location evidence="1">Nucleus</location>
    </subcellularLocation>
</comment>
<protein>
    <recommendedName>
        <fullName evidence="1">AT-hook motif nuclear-localized protein</fullName>
    </recommendedName>
</protein>
<feature type="compositionally biased region" description="Polar residues" evidence="2">
    <location>
        <begin position="237"/>
        <end position="249"/>
    </location>
</feature>
<dbReference type="Pfam" id="PF03479">
    <property type="entry name" value="PCC"/>
    <property type="match status" value="1"/>
</dbReference>
<keyword evidence="1" id="KW-0805">Transcription regulation</keyword>
<dbReference type="PANTHER" id="PTHR31500">
    <property type="entry name" value="AT-HOOK MOTIF NUCLEAR-LOCALIZED PROTEIN 9"/>
    <property type="match status" value="1"/>
</dbReference>
<dbReference type="GO" id="GO:0003680">
    <property type="term" value="F:minor groove of adenine-thymine-rich DNA binding"/>
    <property type="evidence" value="ECO:0007669"/>
    <property type="project" value="UniProtKB-UniRule"/>
</dbReference>
<dbReference type="EMBL" id="JAQQAF010000008">
    <property type="protein sequence ID" value="KAJ8465407.1"/>
    <property type="molecule type" value="Genomic_DNA"/>
</dbReference>
<evidence type="ECO:0000313" key="4">
    <source>
        <dbReference type="EMBL" id="KAJ8465407.1"/>
    </source>
</evidence>
<name>A0AAV8P3I9_ENSVE</name>
<dbReference type="InterPro" id="IPR039605">
    <property type="entry name" value="AHL"/>
</dbReference>
<feature type="compositionally biased region" description="Basic and acidic residues" evidence="2">
    <location>
        <begin position="196"/>
        <end position="205"/>
    </location>
</feature>
<organism evidence="4 5">
    <name type="scientific">Ensete ventricosum</name>
    <name type="common">Abyssinian banana</name>
    <name type="synonym">Musa ensete</name>
    <dbReference type="NCBI Taxonomy" id="4639"/>
    <lineage>
        <taxon>Eukaryota</taxon>
        <taxon>Viridiplantae</taxon>
        <taxon>Streptophyta</taxon>
        <taxon>Embryophyta</taxon>
        <taxon>Tracheophyta</taxon>
        <taxon>Spermatophyta</taxon>
        <taxon>Magnoliopsida</taxon>
        <taxon>Liliopsida</taxon>
        <taxon>Zingiberales</taxon>
        <taxon>Musaceae</taxon>
        <taxon>Ensete</taxon>
    </lineage>
</organism>